<proteinExistence type="inferred from homology"/>
<evidence type="ECO:0000256" key="7">
    <source>
        <dbReference type="ARBA" id="ARBA00022801"/>
    </source>
</evidence>
<dbReference type="Gene3D" id="3.40.50.1240">
    <property type="entry name" value="Phosphoglycerate mutase-like"/>
    <property type="match status" value="1"/>
</dbReference>
<evidence type="ECO:0000256" key="8">
    <source>
        <dbReference type="ARBA" id="ARBA00023136"/>
    </source>
</evidence>
<comment type="subcellular location">
    <subcellularLocation>
        <location evidence="1">Membrane</location>
    </subcellularLocation>
</comment>
<reference evidence="14" key="1">
    <citation type="journal article" date="2023" name="Mol. Ecol. Resour.">
        <title>Chromosome-level genome assembly of a triploid poplar Populus alba 'Berolinensis'.</title>
        <authorList>
            <person name="Chen S."/>
            <person name="Yu Y."/>
            <person name="Wang X."/>
            <person name="Wang S."/>
            <person name="Zhang T."/>
            <person name="Zhou Y."/>
            <person name="He R."/>
            <person name="Meng N."/>
            <person name="Wang Y."/>
            <person name="Liu W."/>
            <person name="Liu Z."/>
            <person name="Liu J."/>
            <person name="Guo Q."/>
            <person name="Huang H."/>
            <person name="Sederoff R.R."/>
            <person name="Wang G."/>
            <person name="Qu G."/>
            <person name="Chen S."/>
        </authorList>
    </citation>
    <scope>NUCLEOTIDE SEQUENCE</scope>
    <source>
        <strain evidence="14">SC-2020</strain>
    </source>
</reference>
<dbReference type="EC" id="3.1.3.62" evidence="4"/>
<evidence type="ECO:0000256" key="12">
    <source>
        <dbReference type="ARBA" id="ARBA00043691"/>
    </source>
</evidence>
<evidence type="ECO:0000313" key="14">
    <source>
        <dbReference type="EMBL" id="KAJ6989565.1"/>
    </source>
</evidence>
<evidence type="ECO:0000256" key="11">
    <source>
        <dbReference type="ARBA" id="ARBA00043671"/>
    </source>
</evidence>
<dbReference type="Pfam" id="PF00328">
    <property type="entry name" value="His_Phos_2"/>
    <property type="match status" value="1"/>
</dbReference>
<keyword evidence="15" id="KW-1185">Reference proteome</keyword>
<evidence type="ECO:0000313" key="15">
    <source>
        <dbReference type="Proteomes" id="UP001164929"/>
    </source>
</evidence>
<dbReference type="GO" id="GO:0003993">
    <property type="term" value="F:acid phosphatase activity"/>
    <property type="evidence" value="ECO:0007669"/>
    <property type="project" value="TreeGrafter"/>
</dbReference>
<keyword evidence="6" id="KW-0732">Signal</keyword>
<dbReference type="PANTHER" id="PTHR20963">
    <property type="entry name" value="MULTIPLE INOSITOL POLYPHOSPHATE PHOSPHATASE-RELATED"/>
    <property type="match status" value="1"/>
</dbReference>
<gene>
    <name evidence="14" type="ORF">NC653_022203</name>
</gene>
<dbReference type="InterPro" id="IPR000560">
    <property type="entry name" value="His_Pase_clade-2"/>
</dbReference>
<protein>
    <recommendedName>
        <fullName evidence="5">Multiple inositol polyphosphate phosphatase 1</fullName>
        <ecNumber evidence="4">3.1.3.62</ecNumber>
        <ecNumber evidence="3">3.1.3.80</ecNumber>
    </recommendedName>
    <alternativeName>
        <fullName evidence="9">2,3-bisphosphoglycerate 3-phosphatase</fullName>
    </alternativeName>
</protein>
<evidence type="ECO:0000256" key="1">
    <source>
        <dbReference type="ARBA" id="ARBA00004370"/>
    </source>
</evidence>
<sequence length="221" mass="24749">MFSPINPNFIPVHIPRASASAVAFGMGLLSAKGSLGPARQRAFAVTSESRASECNFEGFMIVVETIRFFLGKRQEPAVDKLKEPVLRMKSLSVLVSRYGLNLTRQDVAMLWFLFPYEATAYTFLGCFAWSGTADLMMWLLKGYGNSINYRQGVPLLEDVVQSMEQAHLKQKKVITSCCQMLESVFLFYGKNIVCLSHLKHDYNSLCNCTPGSPEQRKPVSQ</sequence>
<comment type="caution">
    <text evidence="14">The sequence shown here is derived from an EMBL/GenBank/DDBJ whole genome shotgun (WGS) entry which is preliminary data.</text>
</comment>
<dbReference type="GO" id="GO:0016020">
    <property type="term" value="C:membrane"/>
    <property type="evidence" value="ECO:0007669"/>
    <property type="project" value="UniProtKB-SubCell"/>
</dbReference>
<dbReference type="EMBL" id="JAQIZT010000008">
    <property type="protein sequence ID" value="KAJ6989565.1"/>
    <property type="molecule type" value="Genomic_DNA"/>
</dbReference>
<comment type="catalytic activity">
    <reaction evidence="11">
        <text>1D-myo-inositol 1,2,4,5,6-pentakisphosphate + H2O = 1D-myo-inositol 1,2,5,6-tetrakisphosphate + phosphate</text>
        <dbReference type="Rhea" id="RHEA:77115"/>
        <dbReference type="ChEBI" id="CHEBI:15377"/>
        <dbReference type="ChEBI" id="CHEBI:43474"/>
        <dbReference type="ChEBI" id="CHEBI:57798"/>
        <dbReference type="ChEBI" id="CHEBI:195535"/>
        <dbReference type="EC" id="3.1.3.62"/>
    </reaction>
    <physiologicalReaction direction="left-to-right" evidence="11">
        <dbReference type="Rhea" id="RHEA:77116"/>
    </physiologicalReaction>
</comment>
<evidence type="ECO:0000256" key="2">
    <source>
        <dbReference type="ARBA" id="ARBA00008422"/>
    </source>
</evidence>
<evidence type="ECO:0000256" key="4">
    <source>
        <dbReference type="ARBA" id="ARBA00013040"/>
    </source>
</evidence>
<comment type="catalytic activity">
    <reaction evidence="10">
        <text>1D-myo-inositol 1,2,5,6-tetrakisphosphate + H2O = 1D-myo-inositol 1,2,6-trisphosphate + phosphate</text>
        <dbReference type="Rhea" id="RHEA:77119"/>
        <dbReference type="ChEBI" id="CHEBI:15377"/>
        <dbReference type="ChEBI" id="CHEBI:43474"/>
        <dbReference type="ChEBI" id="CHEBI:195535"/>
        <dbReference type="ChEBI" id="CHEBI:195537"/>
        <dbReference type="EC" id="3.1.3.62"/>
    </reaction>
    <physiologicalReaction direction="left-to-right" evidence="10">
        <dbReference type="Rhea" id="RHEA:77120"/>
    </physiologicalReaction>
</comment>
<comment type="similarity">
    <text evidence="2">Belongs to the histidine acid phosphatase family. MINPP1 subfamily.</text>
</comment>
<keyword evidence="7" id="KW-0378">Hydrolase</keyword>
<dbReference type="PANTHER" id="PTHR20963:SF8">
    <property type="entry name" value="MULTIPLE INOSITOL POLYPHOSPHATE PHOSPHATASE 1"/>
    <property type="match status" value="1"/>
</dbReference>
<dbReference type="GO" id="GO:0034417">
    <property type="term" value="F:bisphosphoglycerate 3-phosphatase activity"/>
    <property type="evidence" value="ECO:0007669"/>
    <property type="project" value="UniProtKB-EC"/>
</dbReference>
<evidence type="ECO:0000256" key="3">
    <source>
        <dbReference type="ARBA" id="ARBA00012976"/>
    </source>
</evidence>
<dbReference type="GO" id="GO:0052745">
    <property type="term" value="F:inositol phosphate phosphatase activity"/>
    <property type="evidence" value="ECO:0007669"/>
    <property type="project" value="TreeGrafter"/>
</dbReference>
<evidence type="ECO:0000256" key="13">
    <source>
        <dbReference type="ARBA" id="ARBA00043832"/>
    </source>
</evidence>
<evidence type="ECO:0000256" key="9">
    <source>
        <dbReference type="ARBA" id="ARBA00031642"/>
    </source>
</evidence>
<dbReference type="SUPFAM" id="SSF53254">
    <property type="entry name" value="Phosphoglycerate mutase-like"/>
    <property type="match status" value="1"/>
</dbReference>
<keyword evidence="8" id="KW-0472">Membrane</keyword>
<dbReference type="InterPro" id="IPR029033">
    <property type="entry name" value="His_PPase_superfam"/>
</dbReference>
<comment type="catalytic activity">
    <reaction evidence="12">
        <text>1D-myo-inositol hexakisphosphate + H2O = 1D-myo-inositol 1,2,4,5,6-pentakisphosphate + phosphate</text>
        <dbReference type="Rhea" id="RHEA:16989"/>
        <dbReference type="ChEBI" id="CHEBI:15377"/>
        <dbReference type="ChEBI" id="CHEBI:43474"/>
        <dbReference type="ChEBI" id="CHEBI:57798"/>
        <dbReference type="ChEBI" id="CHEBI:58130"/>
        <dbReference type="EC" id="3.1.3.62"/>
    </reaction>
    <physiologicalReaction direction="left-to-right" evidence="12">
        <dbReference type="Rhea" id="RHEA:16990"/>
    </physiologicalReaction>
</comment>
<name>A0AAD6VUE5_9ROSI</name>
<organism evidence="14 15">
    <name type="scientific">Populus alba x Populus x berolinensis</name>
    <dbReference type="NCBI Taxonomy" id="444605"/>
    <lineage>
        <taxon>Eukaryota</taxon>
        <taxon>Viridiplantae</taxon>
        <taxon>Streptophyta</taxon>
        <taxon>Embryophyta</taxon>
        <taxon>Tracheophyta</taxon>
        <taxon>Spermatophyta</taxon>
        <taxon>Magnoliopsida</taxon>
        <taxon>eudicotyledons</taxon>
        <taxon>Gunneridae</taxon>
        <taxon>Pentapetalae</taxon>
        <taxon>rosids</taxon>
        <taxon>fabids</taxon>
        <taxon>Malpighiales</taxon>
        <taxon>Salicaceae</taxon>
        <taxon>Saliceae</taxon>
        <taxon>Populus</taxon>
    </lineage>
</organism>
<dbReference type="Proteomes" id="UP001164929">
    <property type="component" value="Chromosome 8"/>
</dbReference>
<comment type="catalytic activity">
    <reaction evidence="13">
        <text>(2R)-2,3-bisphosphoglycerate + H2O = (2R)-2-phosphoglycerate + phosphate</text>
        <dbReference type="Rhea" id="RHEA:27381"/>
        <dbReference type="ChEBI" id="CHEBI:15377"/>
        <dbReference type="ChEBI" id="CHEBI:43474"/>
        <dbReference type="ChEBI" id="CHEBI:58248"/>
        <dbReference type="ChEBI" id="CHEBI:58289"/>
        <dbReference type="EC" id="3.1.3.80"/>
    </reaction>
    <physiologicalReaction direction="left-to-right" evidence="13">
        <dbReference type="Rhea" id="RHEA:27382"/>
    </physiologicalReaction>
</comment>
<evidence type="ECO:0000256" key="10">
    <source>
        <dbReference type="ARBA" id="ARBA00043668"/>
    </source>
</evidence>
<accession>A0AAD6VUE5</accession>
<dbReference type="AlphaFoldDB" id="A0AAD6VUE5"/>
<dbReference type="EC" id="3.1.3.80" evidence="3"/>
<evidence type="ECO:0000256" key="5">
    <source>
        <dbReference type="ARBA" id="ARBA00018097"/>
    </source>
</evidence>
<evidence type="ECO:0000256" key="6">
    <source>
        <dbReference type="ARBA" id="ARBA00022729"/>
    </source>
</evidence>